<evidence type="ECO:0000256" key="3">
    <source>
        <dbReference type="ARBA" id="ARBA00023224"/>
    </source>
</evidence>
<protein>
    <recommendedName>
        <fullName evidence="6">CASP-like protein</fullName>
    </recommendedName>
</protein>
<keyword evidence="3" id="KW-0807">Transducer</keyword>
<organism evidence="4 5">
    <name type="scientific">Brassica rapa subsp. trilocularis</name>
    <dbReference type="NCBI Taxonomy" id="1813537"/>
    <lineage>
        <taxon>Eukaryota</taxon>
        <taxon>Viridiplantae</taxon>
        <taxon>Streptophyta</taxon>
        <taxon>Embryophyta</taxon>
        <taxon>Tracheophyta</taxon>
        <taxon>Spermatophyta</taxon>
        <taxon>Magnoliopsida</taxon>
        <taxon>eudicotyledons</taxon>
        <taxon>Gunneridae</taxon>
        <taxon>Pentapetalae</taxon>
        <taxon>rosids</taxon>
        <taxon>malvids</taxon>
        <taxon>Brassicales</taxon>
        <taxon>Brassicaceae</taxon>
        <taxon>Brassiceae</taxon>
        <taxon>Brassica</taxon>
    </lineage>
</organism>
<gene>
    <name evidence="4" type="primary">A01g506260.1_BraROA</name>
    <name evidence="4" type="ORF">IGI04_002505</name>
</gene>
<reference evidence="4 5" key="1">
    <citation type="submission" date="2021-03" db="EMBL/GenBank/DDBJ databases">
        <authorList>
            <person name="King G.J."/>
            <person name="Bancroft I."/>
            <person name="Baten A."/>
            <person name="Bloomfield J."/>
            <person name="Borpatragohain P."/>
            <person name="He Z."/>
            <person name="Irish N."/>
            <person name="Irwin J."/>
            <person name="Liu K."/>
            <person name="Mauleon R.P."/>
            <person name="Moore J."/>
            <person name="Morris R."/>
            <person name="Ostergaard L."/>
            <person name="Wang B."/>
            <person name="Wells R."/>
        </authorList>
    </citation>
    <scope>NUCLEOTIDE SEQUENCE [LARGE SCALE GENOMIC DNA]</scope>
    <source>
        <strain evidence="4">R-o-18</strain>
        <tissue evidence="4">Leaf</tissue>
    </source>
</reference>
<sequence>MRSSEKKMVVPGSVVEGLRLLAVKAAIMMSVFLTARRGLTAGDRSILTAINTDVSSLSFVSSTFIILCYSRFNKLRKFSVKLYVKVSSLCMLIEINISTCVFLSRSGGGPRTGASCSWKLEKRCNPLAMKGPPNLFYKLTTFSFLTGYELVIRIDGGSLVPNDWYRSSSSLMILSHGFELRLDVEANISVEEQMTQITTTKNLETDLGHGVEDPVAKGS</sequence>
<dbReference type="InterPro" id="IPR022340">
    <property type="entry name" value="GPCR_GCR1_put"/>
</dbReference>
<keyword evidence="1" id="KW-0297">G-protein coupled receptor</keyword>
<evidence type="ECO:0008006" key="6">
    <source>
        <dbReference type="Google" id="ProtNLM"/>
    </source>
</evidence>
<name>A0ABQ7NVQ4_BRACM</name>
<evidence type="ECO:0000256" key="1">
    <source>
        <dbReference type="ARBA" id="ARBA00023040"/>
    </source>
</evidence>
<keyword evidence="5" id="KW-1185">Reference proteome</keyword>
<accession>A0ABQ7NVQ4</accession>
<keyword evidence="2" id="KW-0675">Receptor</keyword>
<evidence type="ECO:0000256" key="2">
    <source>
        <dbReference type="ARBA" id="ARBA00023170"/>
    </source>
</evidence>
<evidence type="ECO:0000313" key="5">
    <source>
        <dbReference type="Proteomes" id="UP000823674"/>
    </source>
</evidence>
<evidence type="ECO:0000313" key="4">
    <source>
        <dbReference type="EMBL" id="KAG5414938.1"/>
    </source>
</evidence>
<dbReference type="PRINTS" id="PR02000">
    <property type="entry name" value="GCR1PLANT"/>
</dbReference>
<proteinExistence type="predicted"/>
<dbReference type="EMBL" id="JADBGQ010000001">
    <property type="protein sequence ID" value="KAG5414938.1"/>
    <property type="molecule type" value="Genomic_DNA"/>
</dbReference>
<comment type="caution">
    <text evidence="4">The sequence shown here is derived from an EMBL/GenBank/DDBJ whole genome shotgun (WGS) entry which is preliminary data.</text>
</comment>
<dbReference type="Proteomes" id="UP000823674">
    <property type="component" value="Chromosome A01"/>
</dbReference>